<dbReference type="EMBL" id="JACMRX010000002">
    <property type="protein sequence ID" value="KAF7994501.1"/>
    <property type="molecule type" value="Genomic_DNA"/>
</dbReference>
<evidence type="ECO:0000256" key="1">
    <source>
        <dbReference type="SAM" id="MobiDB-lite"/>
    </source>
</evidence>
<feature type="region of interest" description="Disordered" evidence="1">
    <location>
        <begin position="254"/>
        <end position="283"/>
    </location>
</feature>
<keyword evidence="3" id="KW-1185">Reference proteome</keyword>
<accession>A0A834Y0U7</accession>
<proteinExistence type="predicted"/>
<feature type="compositionally biased region" description="Low complexity" evidence="1">
    <location>
        <begin position="149"/>
        <end position="159"/>
    </location>
</feature>
<feature type="region of interest" description="Disordered" evidence="1">
    <location>
        <begin position="132"/>
        <end position="159"/>
    </location>
</feature>
<gene>
    <name evidence="2" type="ORF">HCN44_003973</name>
</gene>
<dbReference type="AlphaFoldDB" id="A0A834Y0U7"/>
<comment type="caution">
    <text evidence="2">The sequence shown here is derived from an EMBL/GenBank/DDBJ whole genome shotgun (WGS) entry which is preliminary data.</text>
</comment>
<dbReference type="OrthoDB" id="7682789at2759"/>
<feature type="region of interest" description="Disordered" evidence="1">
    <location>
        <begin position="1"/>
        <end position="27"/>
    </location>
</feature>
<dbReference type="Proteomes" id="UP000639338">
    <property type="component" value="Unassembled WGS sequence"/>
</dbReference>
<evidence type="ECO:0000313" key="3">
    <source>
        <dbReference type="Proteomes" id="UP000639338"/>
    </source>
</evidence>
<reference evidence="2 3" key="1">
    <citation type="submission" date="2020-08" db="EMBL/GenBank/DDBJ databases">
        <title>Aphidius gifuensis genome sequencing and assembly.</title>
        <authorList>
            <person name="Du Z."/>
        </authorList>
    </citation>
    <scope>NUCLEOTIDE SEQUENCE [LARGE SCALE GENOMIC DNA]</scope>
    <source>
        <strain evidence="2">YNYX2018</strain>
        <tissue evidence="2">Adults</tissue>
    </source>
</reference>
<feature type="region of interest" description="Disordered" evidence="1">
    <location>
        <begin position="60"/>
        <end position="91"/>
    </location>
</feature>
<organism evidence="2 3">
    <name type="scientific">Aphidius gifuensis</name>
    <name type="common">Parasitoid wasp</name>
    <dbReference type="NCBI Taxonomy" id="684658"/>
    <lineage>
        <taxon>Eukaryota</taxon>
        <taxon>Metazoa</taxon>
        <taxon>Ecdysozoa</taxon>
        <taxon>Arthropoda</taxon>
        <taxon>Hexapoda</taxon>
        <taxon>Insecta</taxon>
        <taxon>Pterygota</taxon>
        <taxon>Neoptera</taxon>
        <taxon>Endopterygota</taxon>
        <taxon>Hymenoptera</taxon>
        <taxon>Apocrita</taxon>
        <taxon>Ichneumonoidea</taxon>
        <taxon>Braconidae</taxon>
        <taxon>Aphidiinae</taxon>
        <taxon>Aphidius</taxon>
    </lineage>
</organism>
<name>A0A834Y0U7_APHGI</name>
<feature type="compositionally biased region" description="Polar residues" evidence="1">
    <location>
        <begin position="15"/>
        <end position="24"/>
    </location>
</feature>
<sequence length="689" mass="78573">MNKLVKKNSKNVNKQQTPNLTFSQLIKPRGDKTQETIYVDQYAKLGKGDYIRDWLMTHKQRSSDDKSSPSSTIQSCVNDTPPGKRTPMSPLTQFTNFKRQKTDKPLPRILFPNIDEEAVNISKELFSDKENNTSDEILSDESFDKQKTNNDNINTSSTTISPRSKLAAFHTGRNNINDKKIIKNNRPIKGKFMKSNRLLVNQQTDDSSLIISSAESPVSLMKKKNCLSPNSSDICSVNSSPIKQVDKIIEHESDDDRFDLIESPSDASDIDNKDNKNTPKYNRNIKNNIVNNLLLKKVKKNFNKTNFDFIEEPDNGDSFNKTLCDNDIVISDDELSCKNCKYDDSIIEDPENNNNDKTIVQDEDNSRIKNNIEEPIDDLAVENNKEHLNECVEEVIEDPDDDGGKKIHDQVDEIVQDYSETDSDKTYWSNSKNEQQDLSQKISQVSPSLQGSLLEITNSDFNILSCESTISRPSDSTINPIAVNPVMKKKQKAKKGTLEGKVQTLVSNQVSFLRIWRHQMSQARFQGATTAQCVKLKITNIIHKYHRQIFYGVIIDDTHGLFDKSIDKTSSSQSSQCKNSNDYLNRLITIITSPEIVGKLNFEGSKILRIYPPWDVIDYDKLILSCLYFNVVNDKHHDTDDHFNDNNVIRVVKKFNCPCIKARKMTDNCNVKLTNSNLKPNVIQYLFDH</sequence>
<evidence type="ECO:0000313" key="2">
    <source>
        <dbReference type="EMBL" id="KAF7994501.1"/>
    </source>
</evidence>
<protein>
    <submittedName>
        <fullName evidence="2">Uncharacterized protein</fullName>
    </submittedName>
</protein>